<evidence type="ECO:0000256" key="1">
    <source>
        <dbReference type="SAM" id="MobiDB-lite"/>
    </source>
</evidence>
<proteinExistence type="predicted"/>
<dbReference type="GO" id="GO:0003676">
    <property type="term" value="F:nucleic acid binding"/>
    <property type="evidence" value="ECO:0007669"/>
    <property type="project" value="InterPro"/>
</dbReference>
<feature type="compositionally biased region" description="Basic and acidic residues" evidence="1">
    <location>
        <begin position="187"/>
        <end position="196"/>
    </location>
</feature>
<dbReference type="Gene3D" id="3.30.420.10">
    <property type="entry name" value="Ribonuclease H-like superfamily/Ribonuclease H"/>
    <property type="match status" value="1"/>
</dbReference>
<accession>A0A4C1U367</accession>
<reference evidence="2 3" key="1">
    <citation type="journal article" date="2019" name="Commun. Biol.">
        <title>The bagworm genome reveals a unique fibroin gene that provides high tensile strength.</title>
        <authorList>
            <person name="Kono N."/>
            <person name="Nakamura H."/>
            <person name="Ohtoshi R."/>
            <person name="Tomita M."/>
            <person name="Numata K."/>
            <person name="Arakawa K."/>
        </authorList>
    </citation>
    <scope>NUCLEOTIDE SEQUENCE [LARGE SCALE GENOMIC DNA]</scope>
</reference>
<dbReference type="Proteomes" id="UP000299102">
    <property type="component" value="Unassembled WGS sequence"/>
</dbReference>
<keyword evidence="3" id="KW-1185">Reference proteome</keyword>
<organism evidence="2 3">
    <name type="scientific">Eumeta variegata</name>
    <name type="common">Bagworm moth</name>
    <name type="synonym">Eumeta japonica</name>
    <dbReference type="NCBI Taxonomy" id="151549"/>
    <lineage>
        <taxon>Eukaryota</taxon>
        <taxon>Metazoa</taxon>
        <taxon>Ecdysozoa</taxon>
        <taxon>Arthropoda</taxon>
        <taxon>Hexapoda</taxon>
        <taxon>Insecta</taxon>
        <taxon>Pterygota</taxon>
        <taxon>Neoptera</taxon>
        <taxon>Endopterygota</taxon>
        <taxon>Lepidoptera</taxon>
        <taxon>Glossata</taxon>
        <taxon>Ditrysia</taxon>
        <taxon>Tineoidea</taxon>
        <taxon>Psychidae</taxon>
        <taxon>Oiketicinae</taxon>
        <taxon>Eumeta</taxon>
    </lineage>
</organism>
<gene>
    <name evidence="2" type="ORF">EVAR_82150_1</name>
</gene>
<dbReference type="InterPro" id="IPR036397">
    <property type="entry name" value="RNaseH_sf"/>
</dbReference>
<name>A0A4C1U367_EUMVA</name>
<dbReference type="InterPro" id="IPR001888">
    <property type="entry name" value="Transposase_1"/>
</dbReference>
<evidence type="ECO:0000313" key="3">
    <source>
        <dbReference type="Proteomes" id="UP000299102"/>
    </source>
</evidence>
<dbReference type="EMBL" id="BGZK01000116">
    <property type="protein sequence ID" value="GBP20276.1"/>
    <property type="molecule type" value="Genomic_DNA"/>
</dbReference>
<evidence type="ECO:0000313" key="2">
    <source>
        <dbReference type="EMBL" id="GBP20276.1"/>
    </source>
</evidence>
<dbReference type="Pfam" id="PF01359">
    <property type="entry name" value="Transposase_1"/>
    <property type="match status" value="1"/>
</dbReference>
<protein>
    <submittedName>
        <fullName evidence="2">Uncharacterized protein</fullName>
    </submittedName>
</protein>
<feature type="region of interest" description="Disordered" evidence="1">
    <location>
        <begin position="187"/>
        <end position="210"/>
    </location>
</feature>
<comment type="caution">
    <text evidence="2">The sequence shown here is derived from an EMBL/GenBank/DDBJ whole genome shotgun (WGS) entry which is preliminary data.</text>
</comment>
<sequence length="551" mass="61140">MLWWDSKGIIHYELLPPGRAINSDLYCQKLKRLGLEVEKKQPELISRNDRGAGTLSPPRWTGAGNEDGCGHCRYDHSRNTLLDVPPEAQNTWSLISLELKTHRCVFEVTEAIRVYFRIIGNKQNKLAPYKVITSHGKLEWRRAELGCPGVIEIKSAKYPEPQPSFTTLSAQRSLTGVIVTTCTEPKRGRTSIKDGSLHPSSLGSPDEGSDDEMVKGFGSFMATVGIVSERLNGQRLEYAEAVVAAVQDSLEFRMKSYLRKNLEKRYAKCLLIEKLFCFCLLSDRYTSTWAAVIGGREHRLGPKGAGFHPDRGRIDRRVLNLSQINALAVCLQEHILVVGPRSSRAPTTTVVSAGSGCGTPNLSCSTCNKNYGEVQPLQEVVSVLSPTVEGCERGSKSRADAAVGALGRDFVLLKDRIEKILNLYYRNTLLNGHFLGPNEHTSLRRTGGQPQSSQQSVADFLGGNRISLRGGSNLTEEQWRLLLHVRIPGVWFHAGRSGPLSCRLRSIAACLQRKEKLCLKFKSTKELVKSLIPISVPSCVTVQEILLDFRF</sequence>
<dbReference type="AlphaFoldDB" id="A0A4C1U367"/>